<keyword evidence="13" id="KW-1185">Reference proteome</keyword>
<dbReference type="EMBL" id="CP012332">
    <property type="protein sequence ID" value="AKU89881.1"/>
    <property type="molecule type" value="Genomic_DNA"/>
</dbReference>
<evidence type="ECO:0000256" key="3">
    <source>
        <dbReference type="ARBA" id="ARBA00006904"/>
    </source>
</evidence>
<evidence type="ECO:0000256" key="2">
    <source>
        <dbReference type="ARBA" id="ARBA00005099"/>
    </source>
</evidence>
<sequence>MARRAQAKAARIYDVIDRRSDVFHGHAEKGSRSLMNVTFTLNGPEEEKRFLAEAKAAGCLGLAGHRSVGGIRASIYNALPMESVEVLASLMESFKP</sequence>
<dbReference type="GO" id="GO:0030170">
    <property type="term" value="F:pyridoxal phosphate binding"/>
    <property type="evidence" value="ECO:0007669"/>
    <property type="project" value="TreeGrafter"/>
</dbReference>
<dbReference type="AlphaFoldDB" id="A0A0K1P8Z2"/>
<evidence type="ECO:0000256" key="10">
    <source>
        <dbReference type="ARBA" id="ARBA00047630"/>
    </source>
</evidence>
<comment type="cofactor">
    <cofactor evidence="1">
        <name>pyridoxal 5'-phosphate</name>
        <dbReference type="ChEBI" id="CHEBI:597326"/>
    </cofactor>
</comment>
<comment type="pathway">
    <text evidence="2">Amino-acid biosynthesis; L-serine biosynthesis; L-serine from 3-phospho-D-glycerate: step 2/3.</text>
</comment>
<dbReference type="EC" id="2.6.1.52" evidence="4"/>
<dbReference type="SUPFAM" id="SSF53383">
    <property type="entry name" value="PLP-dependent transferases"/>
    <property type="match status" value="1"/>
</dbReference>
<dbReference type="GO" id="GO:0006564">
    <property type="term" value="P:L-serine biosynthetic process"/>
    <property type="evidence" value="ECO:0007669"/>
    <property type="project" value="UniProtKB-KW"/>
</dbReference>
<keyword evidence="7 12" id="KW-0808">Transferase</keyword>
<dbReference type="FunFam" id="3.90.1150.10:FF:000006">
    <property type="entry name" value="Phosphoserine aminotransferase"/>
    <property type="match status" value="1"/>
</dbReference>
<keyword evidence="9" id="KW-0718">Serine biosynthesis</keyword>
<keyword evidence="8" id="KW-0663">Pyridoxal phosphate</keyword>
<evidence type="ECO:0000313" key="13">
    <source>
        <dbReference type="Proteomes" id="UP000055590"/>
    </source>
</evidence>
<dbReference type="KEGG" id="vin:AKJ08_0268"/>
<dbReference type="PANTHER" id="PTHR43247">
    <property type="entry name" value="PHOSPHOSERINE AMINOTRANSFERASE"/>
    <property type="match status" value="1"/>
</dbReference>
<comment type="similarity">
    <text evidence="3">Belongs to the class-V pyridoxal-phosphate-dependent aminotransferase family. SerC subfamily.</text>
</comment>
<reference evidence="12 13" key="1">
    <citation type="submission" date="2015-08" db="EMBL/GenBank/DDBJ databases">
        <authorList>
            <person name="Babu N.S."/>
            <person name="Beckwith C.J."/>
            <person name="Beseler K.G."/>
            <person name="Brison A."/>
            <person name="Carone J.V."/>
            <person name="Caskin T.P."/>
            <person name="Diamond M."/>
            <person name="Durham M.E."/>
            <person name="Foxe J.M."/>
            <person name="Go M."/>
            <person name="Henderson B.A."/>
            <person name="Jones I.B."/>
            <person name="McGettigan J.A."/>
            <person name="Micheletti S.J."/>
            <person name="Nasrallah M.E."/>
            <person name="Ortiz D."/>
            <person name="Piller C.R."/>
            <person name="Privatt S.R."/>
            <person name="Schneider S.L."/>
            <person name="Sharp S."/>
            <person name="Smith T.C."/>
            <person name="Stanton J.D."/>
            <person name="Ullery H.E."/>
            <person name="Wilson R.J."/>
            <person name="Serrano M.G."/>
            <person name="Buck G."/>
            <person name="Lee V."/>
            <person name="Wang Y."/>
            <person name="Carvalho R."/>
            <person name="Voegtly L."/>
            <person name="Shi R."/>
            <person name="Duckworth R."/>
            <person name="Johnson A."/>
            <person name="Loviza R."/>
            <person name="Walstead R."/>
            <person name="Shah Z."/>
            <person name="Kiflezghi M."/>
            <person name="Wade K."/>
            <person name="Ball S.L."/>
            <person name="Bradley K.W."/>
            <person name="Asai D.J."/>
            <person name="Bowman C.A."/>
            <person name="Russell D.A."/>
            <person name="Pope W.H."/>
            <person name="Jacobs-Sera D."/>
            <person name="Hendrix R.W."/>
            <person name="Hatfull G.F."/>
        </authorList>
    </citation>
    <scope>NUCLEOTIDE SEQUENCE [LARGE SCALE GENOMIC DNA]</scope>
    <source>
        <strain evidence="12 13">DSM 27710</strain>
    </source>
</reference>
<dbReference type="GO" id="GO:0004648">
    <property type="term" value="F:O-phospho-L-serine:2-oxoglutarate aminotransferase activity"/>
    <property type="evidence" value="ECO:0007669"/>
    <property type="project" value="UniProtKB-EC"/>
</dbReference>
<dbReference type="PANTHER" id="PTHR43247:SF1">
    <property type="entry name" value="PHOSPHOSERINE AMINOTRANSFERASE"/>
    <property type="match status" value="1"/>
</dbReference>
<dbReference type="GO" id="GO:0005737">
    <property type="term" value="C:cytoplasm"/>
    <property type="evidence" value="ECO:0007669"/>
    <property type="project" value="TreeGrafter"/>
</dbReference>
<evidence type="ECO:0000313" key="12">
    <source>
        <dbReference type="EMBL" id="AKU89881.1"/>
    </source>
</evidence>
<evidence type="ECO:0000256" key="6">
    <source>
        <dbReference type="ARBA" id="ARBA00022605"/>
    </source>
</evidence>
<dbReference type="InterPro" id="IPR015424">
    <property type="entry name" value="PyrdxlP-dep_Trfase"/>
</dbReference>
<evidence type="ECO:0000256" key="9">
    <source>
        <dbReference type="ARBA" id="ARBA00023299"/>
    </source>
</evidence>
<dbReference type="Gene3D" id="3.90.1150.10">
    <property type="entry name" value="Aspartate Aminotransferase, domain 1"/>
    <property type="match status" value="1"/>
</dbReference>
<evidence type="ECO:0000256" key="5">
    <source>
        <dbReference type="ARBA" id="ARBA00022576"/>
    </source>
</evidence>
<evidence type="ECO:0000256" key="1">
    <source>
        <dbReference type="ARBA" id="ARBA00001933"/>
    </source>
</evidence>
<evidence type="ECO:0000256" key="7">
    <source>
        <dbReference type="ARBA" id="ARBA00022679"/>
    </source>
</evidence>
<dbReference type="InterPro" id="IPR015422">
    <property type="entry name" value="PyrdxlP-dep_Trfase_small"/>
</dbReference>
<comment type="catalytic activity">
    <reaction evidence="10">
        <text>4-(phosphooxy)-L-threonine + 2-oxoglutarate = (R)-3-hydroxy-2-oxo-4-phosphooxybutanoate + L-glutamate</text>
        <dbReference type="Rhea" id="RHEA:16573"/>
        <dbReference type="ChEBI" id="CHEBI:16810"/>
        <dbReference type="ChEBI" id="CHEBI:29985"/>
        <dbReference type="ChEBI" id="CHEBI:58452"/>
        <dbReference type="ChEBI" id="CHEBI:58538"/>
        <dbReference type="EC" id="2.6.1.52"/>
    </reaction>
</comment>
<keyword evidence="5 12" id="KW-0032">Aminotransferase</keyword>
<dbReference type="InterPro" id="IPR022278">
    <property type="entry name" value="Pser_aminoTfrase"/>
</dbReference>
<evidence type="ECO:0000256" key="4">
    <source>
        <dbReference type="ARBA" id="ARBA00013030"/>
    </source>
</evidence>
<evidence type="ECO:0000256" key="11">
    <source>
        <dbReference type="ARBA" id="ARBA00049007"/>
    </source>
</evidence>
<dbReference type="STRING" id="1391653.AKJ08_0268"/>
<keyword evidence="6" id="KW-0028">Amino-acid biosynthesis</keyword>
<dbReference type="PATRIC" id="fig|1391653.3.peg.280"/>
<name>A0A0K1P8Z2_9BACT</name>
<organism evidence="12 13">
    <name type="scientific">Vulgatibacter incomptus</name>
    <dbReference type="NCBI Taxonomy" id="1391653"/>
    <lineage>
        <taxon>Bacteria</taxon>
        <taxon>Pseudomonadati</taxon>
        <taxon>Myxococcota</taxon>
        <taxon>Myxococcia</taxon>
        <taxon>Myxococcales</taxon>
        <taxon>Cystobacterineae</taxon>
        <taxon>Vulgatibacteraceae</taxon>
        <taxon>Vulgatibacter</taxon>
    </lineage>
</organism>
<proteinExistence type="inferred from homology"/>
<protein>
    <recommendedName>
        <fullName evidence="4">phosphoserine transaminase</fullName>
        <ecNumber evidence="4">2.6.1.52</ecNumber>
    </recommendedName>
</protein>
<accession>A0A0K1P8Z2</accession>
<gene>
    <name evidence="12" type="ORF">AKJ08_0268</name>
</gene>
<comment type="catalytic activity">
    <reaction evidence="11">
        <text>O-phospho-L-serine + 2-oxoglutarate = 3-phosphooxypyruvate + L-glutamate</text>
        <dbReference type="Rhea" id="RHEA:14329"/>
        <dbReference type="ChEBI" id="CHEBI:16810"/>
        <dbReference type="ChEBI" id="CHEBI:18110"/>
        <dbReference type="ChEBI" id="CHEBI:29985"/>
        <dbReference type="ChEBI" id="CHEBI:57524"/>
        <dbReference type="EC" id="2.6.1.52"/>
    </reaction>
</comment>
<evidence type="ECO:0000256" key="8">
    <source>
        <dbReference type="ARBA" id="ARBA00022898"/>
    </source>
</evidence>
<dbReference type="Proteomes" id="UP000055590">
    <property type="component" value="Chromosome"/>
</dbReference>